<organism evidence="2 3">
    <name type="scientific">Artemisia annua</name>
    <name type="common">Sweet wormwood</name>
    <dbReference type="NCBI Taxonomy" id="35608"/>
    <lineage>
        <taxon>Eukaryota</taxon>
        <taxon>Viridiplantae</taxon>
        <taxon>Streptophyta</taxon>
        <taxon>Embryophyta</taxon>
        <taxon>Tracheophyta</taxon>
        <taxon>Spermatophyta</taxon>
        <taxon>Magnoliopsida</taxon>
        <taxon>eudicotyledons</taxon>
        <taxon>Gunneridae</taxon>
        <taxon>Pentapetalae</taxon>
        <taxon>asterids</taxon>
        <taxon>campanulids</taxon>
        <taxon>Asterales</taxon>
        <taxon>Asteraceae</taxon>
        <taxon>Asteroideae</taxon>
        <taxon>Anthemideae</taxon>
        <taxon>Artemisiinae</taxon>
        <taxon>Artemisia</taxon>
    </lineage>
</organism>
<proteinExistence type="predicted"/>
<dbReference type="PROSITE" id="PS50181">
    <property type="entry name" value="FBOX"/>
    <property type="match status" value="1"/>
</dbReference>
<dbReference type="Pfam" id="PF12937">
    <property type="entry name" value="F-box-like"/>
    <property type="match status" value="1"/>
</dbReference>
<protein>
    <submittedName>
        <fullName evidence="2">F-box domain-containing protein</fullName>
    </submittedName>
</protein>
<dbReference type="EMBL" id="PKPP01001156">
    <property type="protein sequence ID" value="PWA85113.1"/>
    <property type="molecule type" value="Genomic_DNA"/>
</dbReference>
<dbReference type="Pfam" id="PF08268">
    <property type="entry name" value="FBA_3"/>
    <property type="match status" value="1"/>
</dbReference>
<evidence type="ECO:0000259" key="1">
    <source>
        <dbReference type="PROSITE" id="PS50181"/>
    </source>
</evidence>
<dbReference type="NCBIfam" id="TIGR01640">
    <property type="entry name" value="F_box_assoc_1"/>
    <property type="match status" value="1"/>
</dbReference>
<dbReference type="SUPFAM" id="SSF81383">
    <property type="entry name" value="F-box domain"/>
    <property type="match status" value="1"/>
</dbReference>
<name>A0A2U1PH81_ARTAN</name>
<sequence>MAEVRLPDNVLYNIFAFLPQKSFLRSRCVSKYWNRLISDPYSMKLRSRHLIFPPIPLHDLDHDVPFDNTDVSMINLLSSFETLRKKEVTIVGSFTGVVLMVIKDCRDSMDMLLYNPFTRVFRILPFPLPSRSPSCKFVYGFGYGKNPNDLKIFRCRTCDVTYDVFSLKTSSWSCSQDLDPLVEFKDDVGTFINGFLYWFADNFENIVIVALDFEKMVFSQMPLPCSYKSSILGTLSGCLCMTTKSDNGTGFDVWSMKEQEVKNIWSKTFTICLDRIYLRNFKPTSILDDGRILMTNGQRRLLIYDKSEDTYKMWTVMNGFEDLASIRCTEYVESLISPFNICYAVS</sequence>
<dbReference type="AlphaFoldDB" id="A0A2U1PH81"/>
<dbReference type="InterPro" id="IPR001810">
    <property type="entry name" value="F-box_dom"/>
</dbReference>
<comment type="caution">
    <text evidence="2">The sequence shown here is derived from an EMBL/GenBank/DDBJ whole genome shotgun (WGS) entry which is preliminary data.</text>
</comment>
<evidence type="ECO:0000313" key="3">
    <source>
        <dbReference type="Proteomes" id="UP000245207"/>
    </source>
</evidence>
<evidence type="ECO:0000313" key="2">
    <source>
        <dbReference type="EMBL" id="PWA85113.1"/>
    </source>
</evidence>
<dbReference type="OrthoDB" id="1739213at2759"/>
<gene>
    <name evidence="2" type="ORF">CTI12_AA153180</name>
</gene>
<dbReference type="Gene3D" id="1.20.1280.50">
    <property type="match status" value="1"/>
</dbReference>
<accession>A0A2U1PH81</accession>
<dbReference type="InterPro" id="IPR013187">
    <property type="entry name" value="F-box-assoc_dom_typ3"/>
</dbReference>
<dbReference type="PANTHER" id="PTHR31672:SF13">
    <property type="entry name" value="F-BOX PROTEIN CPR30-LIKE"/>
    <property type="match status" value="1"/>
</dbReference>
<dbReference type="InterPro" id="IPR036047">
    <property type="entry name" value="F-box-like_dom_sf"/>
</dbReference>
<reference evidence="2 3" key="1">
    <citation type="journal article" date="2018" name="Mol. Plant">
        <title>The genome of Artemisia annua provides insight into the evolution of Asteraceae family and artemisinin biosynthesis.</title>
        <authorList>
            <person name="Shen Q."/>
            <person name="Zhang L."/>
            <person name="Liao Z."/>
            <person name="Wang S."/>
            <person name="Yan T."/>
            <person name="Shi P."/>
            <person name="Liu M."/>
            <person name="Fu X."/>
            <person name="Pan Q."/>
            <person name="Wang Y."/>
            <person name="Lv Z."/>
            <person name="Lu X."/>
            <person name="Zhang F."/>
            <person name="Jiang W."/>
            <person name="Ma Y."/>
            <person name="Chen M."/>
            <person name="Hao X."/>
            <person name="Li L."/>
            <person name="Tang Y."/>
            <person name="Lv G."/>
            <person name="Zhou Y."/>
            <person name="Sun X."/>
            <person name="Brodelius P.E."/>
            <person name="Rose J.K.C."/>
            <person name="Tang K."/>
        </authorList>
    </citation>
    <scope>NUCLEOTIDE SEQUENCE [LARGE SCALE GENOMIC DNA]</scope>
    <source>
        <strain evidence="3">cv. Huhao1</strain>
        <tissue evidence="2">Leaf</tissue>
    </source>
</reference>
<keyword evidence="3" id="KW-1185">Reference proteome</keyword>
<feature type="domain" description="F-box" evidence="1">
    <location>
        <begin position="1"/>
        <end position="48"/>
    </location>
</feature>
<dbReference type="STRING" id="35608.A0A2U1PH81"/>
<dbReference type="InterPro" id="IPR050796">
    <property type="entry name" value="SCF_F-box_component"/>
</dbReference>
<dbReference type="Proteomes" id="UP000245207">
    <property type="component" value="Unassembled WGS sequence"/>
</dbReference>
<dbReference type="SMART" id="SM00256">
    <property type="entry name" value="FBOX"/>
    <property type="match status" value="1"/>
</dbReference>
<dbReference type="InterPro" id="IPR017451">
    <property type="entry name" value="F-box-assoc_interact_dom"/>
</dbReference>
<dbReference type="PANTHER" id="PTHR31672">
    <property type="entry name" value="BNACNNG10540D PROTEIN"/>
    <property type="match status" value="1"/>
</dbReference>